<dbReference type="PROSITE" id="PS51257">
    <property type="entry name" value="PROKAR_LIPOPROTEIN"/>
    <property type="match status" value="1"/>
</dbReference>
<evidence type="ECO:0000313" key="2">
    <source>
        <dbReference type="EMBL" id="SFF61811.1"/>
    </source>
</evidence>
<dbReference type="Proteomes" id="UP000199477">
    <property type="component" value="Unassembled WGS sequence"/>
</dbReference>
<reference evidence="3" key="1">
    <citation type="submission" date="2016-10" db="EMBL/GenBank/DDBJ databases">
        <authorList>
            <person name="Varghese N."/>
            <person name="Submissions S."/>
        </authorList>
    </citation>
    <scope>NUCLEOTIDE SEQUENCE [LARGE SCALE GENOMIC DNA]</scope>
    <source>
        <strain evidence="3">UNC178MFTsu3.1</strain>
    </source>
</reference>
<proteinExistence type="predicted"/>
<gene>
    <name evidence="2" type="ORF">SAMN02799615_04407</name>
</gene>
<feature type="signal peptide" evidence="1">
    <location>
        <begin position="1"/>
        <end position="18"/>
    </location>
</feature>
<dbReference type="STRING" id="500610.SAMN02799615_04407"/>
<evidence type="ECO:0008006" key="4">
    <source>
        <dbReference type="Google" id="ProtNLM"/>
    </source>
</evidence>
<organism evidence="2 3">
    <name type="scientific">Dyella marensis</name>
    <dbReference type="NCBI Taxonomy" id="500610"/>
    <lineage>
        <taxon>Bacteria</taxon>
        <taxon>Pseudomonadati</taxon>
        <taxon>Pseudomonadota</taxon>
        <taxon>Gammaproteobacteria</taxon>
        <taxon>Lysobacterales</taxon>
        <taxon>Rhodanobacteraceae</taxon>
        <taxon>Dyella</taxon>
    </lineage>
</organism>
<name>A0A1I2K9K6_9GAMM</name>
<accession>A0A1I2K9K6</accession>
<sequence>MNLPRLRPAVLAASFAFAGVLAGCSQSGDQAAAPAQAPQADESAQKLETYRQLLRIHNDEMATSMGKEIVSRYPDSAAAKEVQQTLPEVEKRWKENSEKNRLQGLWLYQVSPMQGGTQSTATIYSSQPSGNDRVRLVLRRHTEWGQNAFLYAGGEHGFVCKANCTLKTVVDGKDTGIKAFAPSTGEPALMIRDDKAFIALLEKAKKISIDVTLQDGEKKLTLVYEVGGFDPDKWQPVGKGNAKKK</sequence>
<keyword evidence="3" id="KW-1185">Reference proteome</keyword>
<dbReference type="RefSeq" id="WP_026633907.1">
    <property type="nucleotide sequence ID" value="NZ_FONH01000043.1"/>
</dbReference>
<evidence type="ECO:0000313" key="3">
    <source>
        <dbReference type="Proteomes" id="UP000199477"/>
    </source>
</evidence>
<dbReference type="AlphaFoldDB" id="A0A1I2K9K6"/>
<feature type="chain" id="PRO_5011452888" description="Lipoprotein" evidence="1">
    <location>
        <begin position="19"/>
        <end position="245"/>
    </location>
</feature>
<evidence type="ECO:0000256" key="1">
    <source>
        <dbReference type="SAM" id="SignalP"/>
    </source>
</evidence>
<protein>
    <recommendedName>
        <fullName evidence="4">Lipoprotein</fullName>
    </recommendedName>
</protein>
<dbReference type="EMBL" id="FONH01000043">
    <property type="protein sequence ID" value="SFF61811.1"/>
    <property type="molecule type" value="Genomic_DNA"/>
</dbReference>
<keyword evidence="1" id="KW-0732">Signal</keyword>